<dbReference type="Proteomes" id="UP000475862">
    <property type="component" value="Unassembled WGS sequence"/>
</dbReference>
<protein>
    <recommendedName>
        <fullName evidence="1">Endonuclease/exonuclease/phosphatase domain-containing protein</fullName>
    </recommendedName>
</protein>
<evidence type="ECO:0000259" key="1">
    <source>
        <dbReference type="Pfam" id="PF14529"/>
    </source>
</evidence>
<dbReference type="PANTHER" id="PTHR33273:SF4">
    <property type="entry name" value="ENDONUCLEASE_EXONUCLEASE_PHOSPHATASE DOMAIN-CONTAINING PROTEIN"/>
    <property type="match status" value="1"/>
</dbReference>
<dbReference type="InterPro" id="IPR036691">
    <property type="entry name" value="Endo/exonu/phosph_ase_sf"/>
</dbReference>
<evidence type="ECO:0000313" key="3">
    <source>
        <dbReference type="Proteomes" id="UP000475862"/>
    </source>
</evidence>
<name>A0A6G0SXJ6_APHGL</name>
<gene>
    <name evidence="2" type="ORF">AGLY_016777</name>
</gene>
<sequence>MAKRNHTSGKMSFSVSTAKNMVTQGNTAHTLQDASAAEVTILPSVAANQTNHLLNVPCVRATIQQTTRDAALTRTFNASASLTHTIITFSTCHSDNTAHGGAAIIIRSSLQFTAAPSVDNDFLKAAIVNINLNHVPITVAAVYCFPKHKITPQQFDSFFNSLGHYFIVDGDLNAKTQTWGCHSTNPKGRSLFQSVTNNHLTILNPPNLTYWPASTGYRPGIFNIYSRLSMWNIQS</sequence>
<reference evidence="2 3" key="1">
    <citation type="submission" date="2019-08" db="EMBL/GenBank/DDBJ databases">
        <title>The genome of the soybean aphid Biotype 1, its phylome, world population structure and adaptation to the North American continent.</title>
        <authorList>
            <person name="Giordano R."/>
            <person name="Donthu R.K."/>
            <person name="Hernandez A.G."/>
            <person name="Wright C.L."/>
            <person name="Zimin A.V."/>
        </authorList>
    </citation>
    <scope>NUCLEOTIDE SEQUENCE [LARGE SCALE GENOMIC DNA]</scope>
    <source>
        <tissue evidence="2">Whole aphids</tissue>
    </source>
</reference>
<comment type="caution">
    <text evidence="2">The sequence shown here is derived from an EMBL/GenBank/DDBJ whole genome shotgun (WGS) entry which is preliminary data.</text>
</comment>
<dbReference type="OrthoDB" id="7474049at2759"/>
<organism evidence="2 3">
    <name type="scientific">Aphis glycines</name>
    <name type="common">Soybean aphid</name>
    <dbReference type="NCBI Taxonomy" id="307491"/>
    <lineage>
        <taxon>Eukaryota</taxon>
        <taxon>Metazoa</taxon>
        <taxon>Ecdysozoa</taxon>
        <taxon>Arthropoda</taxon>
        <taxon>Hexapoda</taxon>
        <taxon>Insecta</taxon>
        <taxon>Pterygota</taxon>
        <taxon>Neoptera</taxon>
        <taxon>Paraneoptera</taxon>
        <taxon>Hemiptera</taxon>
        <taxon>Sternorrhyncha</taxon>
        <taxon>Aphidomorpha</taxon>
        <taxon>Aphidoidea</taxon>
        <taxon>Aphididae</taxon>
        <taxon>Aphidini</taxon>
        <taxon>Aphis</taxon>
        <taxon>Aphis</taxon>
    </lineage>
</organism>
<accession>A0A6G0SXJ6</accession>
<dbReference type="EMBL" id="VYZN01000639">
    <property type="protein sequence ID" value="KAE9522815.1"/>
    <property type="molecule type" value="Genomic_DNA"/>
</dbReference>
<dbReference type="AlphaFoldDB" id="A0A6G0SXJ6"/>
<dbReference type="GO" id="GO:0003824">
    <property type="term" value="F:catalytic activity"/>
    <property type="evidence" value="ECO:0007669"/>
    <property type="project" value="InterPro"/>
</dbReference>
<proteinExistence type="predicted"/>
<dbReference type="PANTHER" id="PTHR33273">
    <property type="entry name" value="DOMAIN-CONTAINING PROTEIN, PUTATIVE-RELATED"/>
    <property type="match status" value="1"/>
</dbReference>
<keyword evidence="3" id="KW-1185">Reference proteome</keyword>
<dbReference type="InterPro" id="IPR005135">
    <property type="entry name" value="Endo/exonuclease/phosphatase"/>
</dbReference>
<feature type="domain" description="Endonuclease/exonuclease/phosphatase" evidence="1">
    <location>
        <begin position="137"/>
        <end position="215"/>
    </location>
</feature>
<evidence type="ECO:0000313" key="2">
    <source>
        <dbReference type="EMBL" id="KAE9522815.1"/>
    </source>
</evidence>
<dbReference type="SUPFAM" id="SSF56219">
    <property type="entry name" value="DNase I-like"/>
    <property type="match status" value="1"/>
</dbReference>
<dbReference type="Pfam" id="PF14529">
    <property type="entry name" value="Exo_endo_phos_2"/>
    <property type="match status" value="1"/>
</dbReference>
<dbReference type="Gene3D" id="3.60.10.10">
    <property type="entry name" value="Endonuclease/exonuclease/phosphatase"/>
    <property type="match status" value="1"/>
</dbReference>